<keyword evidence="1" id="KW-1133">Transmembrane helix</keyword>
<dbReference type="Proteomes" id="UP000318055">
    <property type="component" value="Chromosome"/>
</dbReference>
<evidence type="ECO:0000313" key="2">
    <source>
        <dbReference type="EMBL" id="QDX25036.1"/>
    </source>
</evidence>
<feature type="transmembrane region" description="Helical" evidence="1">
    <location>
        <begin position="31"/>
        <end position="49"/>
    </location>
</feature>
<dbReference type="KEGG" id="ssua:FPZ54_02675"/>
<proteinExistence type="predicted"/>
<keyword evidence="3" id="KW-1185">Reference proteome</keyword>
<dbReference type="EMBL" id="CP042239">
    <property type="protein sequence ID" value="QDX25036.1"/>
    <property type="molecule type" value="Genomic_DNA"/>
</dbReference>
<evidence type="ECO:0000313" key="3">
    <source>
        <dbReference type="Proteomes" id="UP000318055"/>
    </source>
</evidence>
<dbReference type="RefSeq" id="WP_145844776.1">
    <property type="nucleotide sequence ID" value="NZ_CP042239.1"/>
</dbReference>
<evidence type="ECO:0000256" key="1">
    <source>
        <dbReference type="SAM" id="Phobius"/>
    </source>
</evidence>
<keyword evidence="1" id="KW-0812">Transmembrane</keyword>
<evidence type="ECO:0008006" key="4">
    <source>
        <dbReference type="Google" id="ProtNLM"/>
    </source>
</evidence>
<dbReference type="AlphaFoldDB" id="A0A518RC50"/>
<reference evidence="2 3" key="1">
    <citation type="submission" date="2019-07" db="EMBL/GenBank/DDBJ databases">
        <title>Sphingomonas alkalisoli sp. nov., isolated from rhizosphere soil of Suaedae salsa.</title>
        <authorList>
            <person name="Zhang H."/>
            <person name="Xu L."/>
            <person name="Zhang J.-X."/>
            <person name="Sun J.-Q."/>
        </authorList>
    </citation>
    <scope>NUCLEOTIDE SEQUENCE [LARGE SCALE GENOMIC DNA]</scope>
    <source>
        <strain evidence="2 3">XS-10</strain>
    </source>
</reference>
<keyword evidence="1" id="KW-0472">Membrane</keyword>
<gene>
    <name evidence="2" type="ORF">FPZ54_02675</name>
</gene>
<accession>A0A518RC50</accession>
<organism evidence="2 3">
    <name type="scientific">Sphingomonas suaedae</name>
    <dbReference type="NCBI Taxonomy" id="2599297"/>
    <lineage>
        <taxon>Bacteria</taxon>
        <taxon>Pseudomonadati</taxon>
        <taxon>Pseudomonadota</taxon>
        <taxon>Alphaproteobacteria</taxon>
        <taxon>Sphingomonadales</taxon>
        <taxon>Sphingomonadaceae</taxon>
        <taxon>Sphingomonas</taxon>
    </lineage>
</organism>
<protein>
    <recommendedName>
        <fullName evidence="4">DUF2946 domain-containing protein</fullName>
    </recommendedName>
</protein>
<sequence length="144" mass="15553">MLRTDPSILRPGLAFRAEREEGESMQRRGKLVGIGWAVLLAIALIWQSLVVHTHVHNAHGPNAIAWSTNVVASSGPSDRSPAQPSSKCVLCDELDSGDAWLIPPKPVLVGAKLADLLAVEPDQSTWSLARRANPWRSRAPPLTA</sequence>
<name>A0A518RC50_9SPHN</name>